<reference evidence="1" key="1">
    <citation type="submission" date="2018-05" db="EMBL/GenBank/DDBJ databases">
        <title>Draft genome of Mucuna pruriens seed.</title>
        <authorList>
            <person name="Nnadi N.E."/>
            <person name="Vos R."/>
            <person name="Hasami M.H."/>
            <person name="Devisetty U.K."/>
            <person name="Aguiy J.C."/>
        </authorList>
    </citation>
    <scope>NUCLEOTIDE SEQUENCE [LARGE SCALE GENOMIC DNA]</scope>
    <source>
        <strain evidence="1">JCA_2017</strain>
    </source>
</reference>
<gene>
    <name evidence="1" type="ORF">CR513_48296</name>
</gene>
<name>A0A371F1Z9_MUCPR</name>
<evidence type="ECO:0000313" key="1">
    <source>
        <dbReference type="EMBL" id="RDX72254.1"/>
    </source>
</evidence>
<evidence type="ECO:0000313" key="2">
    <source>
        <dbReference type="Proteomes" id="UP000257109"/>
    </source>
</evidence>
<comment type="caution">
    <text evidence="1">The sequence shown here is derived from an EMBL/GenBank/DDBJ whole genome shotgun (WGS) entry which is preliminary data.</text>
</comment>
<dbReference type="PANTHER" id="PTHR42648">
    <property type="entry name" value="TRANSPOSASE, PUTATIVE-RELATED"/>
    <property type="match status" value="1"/>
</dbReference>
<feature type="non-terminal residue" evidence="1">
    <location>
        <position position="1"/>
    </location>
</feature>
<evidence type="ECO:0008006" key="3">
    <source>
        <dbReference type="Google" id="ProtNLM"/>
    </source>
</evidence>
<dbReference type="OrthoDB" id="1750639at2759"/>
<dbReference type="Proteomes" id="UP000257109">
    <property type="component" value="Unassembled WGS sequence"/>
</dbReference>
<sequence length="78" mass="9183">MNLMGSFKYSTKEFKMKKGTPQQNGVVERKNITLQEMARTMLCEKSLPKNLWNIGEALRDDDYIIDMEELHQFIINDI</sequence>
<accession>A0A371F1Z9</accession>
<proteinExistence type="predicted"/>
<dbReference type="InterPro" id="IPR039537">
    <property type="entry name" value="Retrotran_Ty1/copia-like"/>
</dbReference>
<dbReference type="PANTHER" id="PTHR42648:SF21">
    <property type="entry name" value="CYSTEINE-RICH RLK (RECEPTOR-LIKE PROTEIN KINASE) 8"/>
    <property type="match status" value="1"/>
</dbReference>
<organism evidence="1 2">
    <name type="scientific">Mucuna pruriens</name>
    <name type="common">Velvet bean</name>
    <name type="synonym">Dolichos pruriens</name>
    <dbReference type="NCBI Taxonomy" id="157652"/>
    <lineage>
        <taxon>Eukaryota</taxon>
        <taxon>Viridiplantae</taxon>
        <taxon>Streptophyta</taxon>
        <taxon>Embryophyta</taxon>
        <taxon>Tracheophyta</taxon>
        <taxon>Spermatophyta</taxon>
        <taxon>Magnoliopsida</taxon>
        <taxon>eudicotyledons</taxon>
        <taxon>Gunneridae</taxon>
        <taxon>Pentapetalae</taxon>
        <taxon>rosids</taxon>
        <taxon>fabids</taxon>
        <taxon>Fabales</taxon>
        <taxon>Fabaceae</taxon>
        <taxon>Papilionoideae</taxon>
        <taxon>50 kb inversion clade</taxon>
        <taxon>NPAAA clade</taxon>
        <taxon>indigoferoid/millettioid clade</taxon>
        <taxon>Phaseoleae</taxon>
        <taxon>Mucuna</taxon>
    </lineage>
</organism>
<dbReference type="GO" id="GO:0003676">
    <property type="term" value="F:nucleic acid binding"/>
    <property type="evidence" value="ECO:0007669"/>
    <property type="project" value="InterPro"/>
</dbReference>
<dbReference type="InterPro" id="IPR012337">
    <property type="entry name" value="RNaseH-like_sf"/>
</dbReference>
<dbReference type="Gene3D" id="3.30.420.10">
    <property type="entry name" value="Ribonuclease H-like superfamily/Ribonuclease H"/>
    <property type="match status" value="1"/>
</dbReference>
<keyword evidence="2" id="KW-1185">Reference proteome</keyword>
<protein>
    <recommendedName>
        <fullName evidence="3">Integrase catalytic domain-containing protein</fullName>
    </recommendedName>
</protein>
<dbReference type="InterPro" id="IPR036397">
    <property type="entry name" value="RNaseH_sf"/>
</dbReference>
<dbReference type="SUPFAM" id="SSF53098">
    <property type="entry name" value="Ribonuclease H-like"/>
    <property type="match status" value="1"/>
</dbReference>
<dbReference type="AlphaFoldDB" id="A0A371F1Z9"/>
<dbReference type="EMBL" id="QJKJ01010992">
    <property type="protein sequence ID" value="RDX72254.1"/>
    <property type="molecule type" value="Genomic_DNA"/>
</dbReference>